<organism evidence="2 3">
    <name type="scientific">Terrisporobacter glycolicus ATCC 14880 = DSM 1288</name>
    <dbReference type="NCBI Taxonomy" id="1121315"/>
    <lineage>
        <taxon>Bacteria</taxon>
        <taxon>Bacillati</taxon>
        <taxon>Bacillota</taxon>
        <taxon>Clostridia</taxon>
        <taxon>Peptostreptococcales</taxon>
        <taxon>Peptostreptococcaceae</taxon>
        <taxon>Terrisporobacter</taxon>
    </lineage>
</organism>
<sequence>MSSVYWEEKWKEKFRERKAKIKANPKIDYWDKRAKDFSKMRKSNDYDFGRKVQQALNDIITSESSVLDIGAGPGSFVIPFAKKAKWVTALEPSKEMIKILQENAKEKEISNFDIIENVLEDVPSESIKNKYDLVTVSLVLWMFEDVWPEILKMEEISKKYCAIIASIPTDGKSYDKIKESIGVRKNKVDFDEFQVLFNLLFAKGRCPNVTMIDYRCERSIEDEISCQKIMTEEYDEKVTPEIEEKIREAVEKNAIDGKCLVSSKSAVIWWNKENII</sequence>
<dbReference type="GO" id="GO:0008168">
    <property type="term" value="F:methyltransferase activity"/>
    <property type="evidence" value="ECO:0007669"/>
    <property type="project" value="UniProtKB-KW"/>
</dbReference>
<dbReference type="PANTHER" id="PTHR43667:SF2">
    <property type="entry name" value="FATTY ACID C-METHYL TRANSFERASE"/>
    <property type="match status" value="1"/>
</dbReference>
<dbReference type="InterPro" id="IPR041698">
    <property type="entry name" value="Methyltransf_25"/>
</dbReference>
<dbReference type="EC" id="2.1.1.-" evidence="2"/>
<dbReference type="EMBL" id="CP117523">
    <property type="protein sequence ID" value="WWD83758.1"/>
    <property type="molecule type" value="Genomic_DNA"/>
</dbReference>
<dbReference type="SUPFAM" id="SSF53335">
    <property type="entry name" value="S-adenosyl-L-methionine-dependent methyltransferases"/>
    <property type="match status" value="1"/>
</dbReference>
<proteinExistence type="predicted"/>
<dbReference type="Pfam" id="PF13649">
    <property type="entry name" value="Methyltransf_25"/>
    <property type="match status" value="1"/>
</dbReference>
<name>A0ABZ2EW65_9FIRM</name>
<dbReference type="GO" id="GO:0032259">
    <property type="term" value="P:methylation"/>
    <property type="evidence" value="ECO:0007669"/>
    <property type="project" value="UniProtKB-KW"/>
</dbReference>
<dbReference type="PANTHER" id="PTHR43667">
    <property type="entry name" value="CYCLOPROPANE-FATTY-ACYL-PHOSPHOLIPID SYNTHASE"/>
    <property type="match status" value="1"/>
</dbReference>
<dbReference type="RefSeq" id="WP_018590773.1">
    <property type="nucleotide sequence ID" value="NZ_CP117523.1"/>
</dbReference>
<reference evidence="2 3" key="1">
    <citation type="journal article" date="2023" name="PLoS ONE">
        <title>Genome-based metabolic and phylogenomic analysis of three Terrisporobacter species.</title>
        <authorList>
            <person name="Boer T."/>
            <person name="Bengelsdorf F.R."/>
            <person name="Bomeke M."/>
            <person name="Daniel R."/>
            <person name="Poehlein A."/>
        </authorList>
    </citation>
    <scope>NUCLEOTIDE SEQUENCE [LARGE SCALE GENOMIC DNA]</scope>
    <source>
        <strain evidence="2 3">DSM 1288</strain>
    </source>
</reference>
<keyword evidence="2" id="KW-0489">Methyltransferase</keyword>
<dbReference type="InterPro" id="IPR050723">
    <property type="entry name" value="CFA/CMAS"/>
</dbReference>
<dbReference type="CDD" id="cd02440">
    <property type="entry name" value="AdoMet_MTases"/>
    <property type="match status" value="1"/>
</dbReference>
<feature type="domain" description="Methyltransferase" evidence="1">
    <location>
        <begin position="66"/>
        <end position="151"/>
    </location>
</feature>
<protein>
    <submittedName>
        <fullName evidence="2">tRNA 5-carboxymethoxyuridine methyltransferase</fullName>
        <ecNumber evidence="2">2.1.1.-</ecNumber>
    </submittedName>
</protein>
<dbReference type="Proteomes" id="UP001348492">
    <property type="component" value="Chromosome"/>
</dbReference>
<keyword evidence="3" id="KW-1185">Reference proteome</keyword>
<evidence type="ECO:0000259" key="1">
    <source>
        <dbReference type="Pfam" id="PF13649"/>
    </source>
</evidence>
<accession>A0ABZ2EW65</accession>
<dbReference type="InterPro" id="IPR029063">
    <property type="entry name" value="SAM-dependent_MTases_sf"/>
</dbReference>
<dbReference type="Gene3D" id="3.40.50.150">
    <property type="entry name" value="Vaccinia Virus protein VP39"/>
    <property type="match status" value="1"/>
</dbReference>
<keyword evidence="2" id="KW-0808">Transferase</keyword>
<evidence type="ECO:0000313" key="2">
    <source>
        <dbReference type="EMBL" id="WWD83758.1"/>
    </source>
</evidence>
<gene>
    <name evidence="2" type="primary">cmoM</name>
    <name evidence="2" type="ORF">TEGL_21720</name>
</gene>
<evidence type="ECO:0000313" key="3">
    <source>
        <dbReference type="Proteomes" id="UP001348492"/>
    </source>
</evidence>